<dbReference type="InterPro" id="IPR041698">
    <property type="entry name" value="Methyltransf_25"/>
</dbReference>
<dbReference type="Proteomes" id="UP000244911">
    <property type="component" value="Unassembled WGS sequence"/>
</dbReference>
<protein>
    <recommendedName>
        <fullName evidence="2">Methyltransferase domain-containing protein</fullName>
    </recommendedName>
</protein>
<dbReference type="InterPro" id="IPR029063">
    <property type="entry name" value="SAM-dependent_MTases_sf"/>
</dbReference>
<dbReference type="OrthoDB" id="189743at2"/>
<evidence type="ECO:0000313" key="3">
    <source>
        <dbReference type="EMBL" id="SPF79261.1"/>
    </source>
</evidence>
<dbReference type="AlphaFoldDB" id="A0A2R8AT92"/>
<name>A0A2R8AT92_9RHOB</name>
<organism evidence="3 4">
    <name type="scientific">Aliiroseovarius pelagivivens</name>
    <dbReference type="NCBI Taxonomy" id="1639690"/>
    <lineage>
        <taxon>Bacteria</taxon>
        <taxon>Pseudomonadati</taxon>
        <taxon>Pseudomonadota</taxon>
        <taxon>Alphaproteobacteria</taxon>
        <taxon>Rhodobacterales</taxon>
        <taxon>Paracoccaceae</taxon>
        <taxon>Aliiroseovarius</taxon>
    </lineage>
</organism>
<evidence type="ECO:0000256" key="1">
    <source>
        <dbReference type="SAM" id="MobiDB-lite"/>
    </source>
</evidence>
<dbReference type="EMBL" id="OMOI01000002">
    <property type="protein sequence ID" value="SPF79261.1"/>
    <property type="molecule type" value="Genomic_DNA"/>
</dbReference>
<dbReference type="Pfam" id="PF13649">
    <property type="entry name" value="Methyltransf_25"/>
    <property type="match status" value="1"/>
</dbReference>
<feature type="domain" description="Methyltransferase" evidence="2">
    <location>
        <begin position="65"/>
        <end position="157"/>
    </location>
</feature>
<dbReference type="Gene3D" id="3.40.50.150">
    <property type="entry name" value="Vaccinia Virus protein VP39"/>
    <property type="match status" value="1"/>
</dbReference>
<gene>
    <name evidence="3" type="ORF">ALP8811_03200</name>
</gene>
<keyword evidence="4" id="KW-1185">Reference proteome</keyword>
<dbReference type="CDD" id="cd02440">
    <property type="entry name" value="AdoMet_MTases"/>
    <property type="match status" value="1"/>
</dbReference>
<feature type="region of interest" description="Disordered" evidence="1">
    <location>
        <begin position="1"/>
        <end position="20"/>
    </location>
</feature>
<evidence type="ECO:0000313" key="4">
    <source>
        <dbReference type="Proteomes" id="UP000244911"/>
    </source>
</evidence>
<dbReference type="SUPFAM" id="SSF53335">
    <property type="entry name" value="S-adenosyl-L-methionine-dependent methyltransferases"/>
    <property type="match status" value="1"/>
</dbReference>
<evidence type="ECO:0000259" key="2">
    <source>
        <dbReference type="Pfam" id="PF13649"/>
    </source>
</evidence>
<proteinExistence type="predicted"/>
<accession>A0A2R8AT92</accession>
<reference evidence="3 4" key="1">
    <citation type="submission" date="2018-03" db="EMBL/GenBank/DDBJ databases">
        <authorList>
            <person name="Keele B.F."/>
        </authorList>
    </citation>
    <scope>NUCLEOTIDE SEQUENCE [LARGE SCALE GENOMIC DNA]</scope>
    <source>
        <strain evidence="3 4">CECT 8811</strain>
    </source>
</reference>
<sequence>MQDAPPKTRPSFSIDEDRPSDWFEPLYSGASKSGDGVPWANMDTHPSFSRWLDVHPVSGEGKTALVVGCGMGDDAIKLESLGFAVTAFDVAASAIDLCKQRFPESTVEFLQADLLEDQPGWRGAFDFVLEIFTVQALPPKYESQLIESISDFVAPEGTLLVVAEVSDEARDFVNGPPWVLTPDHVEAFVSCGQQLIETTAETTGSHVGKATYVSEFRKRATGAD</sequence>
<dbReference type="RefSeq" id="WP_108858215.1">
    <property type="nucleotide sequence ID" value="NZ_OMOI01000002.1"/>
</dbReference>